<feature type="compositionally biased region" description="Low complexity" evidence="1">
    <location>
        <begin position="301"/>
        <end position="337"/>
    </location>
</feature>
<name>A0AA39R4P0_9LECA</name>
<sequence length="337" mass="36517">MLVLPMRSQEPSPSRQSRDCYTTTLPARHRESSPQTTELRRQIAGAMMSIMPSTRPSAPKRPKLSLQTALAPSLNLPPSATESSTVRNTQVNAFDPPPPTPSSAIQPQIHFPTFPPTTLAPSSATHSPYPQDAPYVLPLGTHSILRNSPLPKRHLSATSARSARRMFPPVKRVSFAEKLVEIAPTPVIEDPSDTELDAPATEAEQRRRREVIEAEDGHATPMQGRRKRRREWVWRPMEDDVLASHSMDPVKDSRPASDDVLASHNMDPVQDAEPASDDAIPSATEDGEVSQPPPSVEEETNAALVNASDASSLSNSELDLSSGATSLSEGSSGLPES</sequence>
<dbReference type="Proteomes" id="UP001166286">
    <property type="component" value="Unassembled WGS sequence"/>
</dbReference>
<feature type="compositionally biased region" description="Polar residues" evidence="1">
    <location>
        <begin position="71"/>
        <end position="92"/>
    </location>
</feature>
<accession>A0AA39R4P0</accession>
<evidence type="ECO:0000256" key="1">
    <source>
        <dbReference type="SAM" id="MobiDB-lite"/>
    </source>
</evidence>
<feature type="compositionally biased region" description="Basic and acidic residues" evidence="1">
    <location>
        <begin position="203"/>
        <end position="218"/>
    </location>
</feature>
<keyword evidence="3" id="KW-1185">Reference proteome</keyword>
<feature type="region of interest" description="Disordered" evidence="1">
    <location>
        <begin position="1"/>
        <end position="37"/>
    </location>
</feature>
<gene>
    <name evidence="2" type="ORF">JMJ35_003466</name>
</gene>
<protein>
    <submittedName>
        <fullName evidence="2">Uncharacterized protein</fullName>
    </submittedName>
</protein>
<dbReference type="EMBL" id="JAFEKC020000006">
    <property type="protein sequence ID" value="KAK0513744.1"/>
    <property type="molecule type" value="Genomic_DNA"/>
</dbReference>
<feature type="region of interest" description="Disordered" evidence="1">
    <location>
        <begin position="188"/>
        <end position="337"/>
    </location>
</feature>
<dbReference type="AlphaFoldDB" id="A0AA39R4P0"/>
<feature type="compositionally biased region" description="Basic and acidic residues" evidence="1">
    <location>
        <begin position="248"/>
        <end position="257"/>
    </location>
</feature>
<feature type="region of interest" description="Disordered" evidence="1">
    <location>
        <begin position="71"/>
        <end position="134"/>
    </location>
</feature>
<reference evidence="2" key="1">
    <citation type="submission" date="2023-03" db="EMBL/GenBank/DDBJ databases">
        <title>Complete genome of Cladonia borealis.</title>
        <authorList>
            <person name="Park H."/>
        </authorList>
    </citation>
    <scope>NUCLEOTIDE SEQUENCE</scope>
    <source>
        <strain evidence="2">ANT050790</strain>
    </source>
</reference>
<evidence type="ECO:0000313" key="3">
    <source>
        <dbReference type="Proteomes" id="UP001166286"/>
    </source>
</evidence>
<evidence type="ECO:0000313" key="2">
    <source>
        <dbReference type="EMBL" id="KAK0513744.1"/>
    </source>
</evidence>
<proteinExistence type="predicted"/>
<organism evidence="2 3">
    <name type="scientific">Cladonia borealis</name>
    <dbReference type="NCBI Taxonomy" id="184061"/>
    <lineage>
        <taxon>Eukaryota</taxon>
        <taxon>Fungi</taxon>
        <taxon>Dikarya</taxon>
        <taxon>Ascomycota</taxon>
        <taxon>Pezizomycotina</taxon>
        <taxon>Lecanoromycetes</taxon>
        <taxon>OSLEUM clade</taxon>
        <taxon>Lecanoromycetidae</taxon>
        <taxon>Lecanorales</taxon>
        <taxon>Lecanorineae</taxon>
        <taxon>Cladoniaceae</taxon>
        <taxon>Cladonia</taxon>
    </lineage>
</organism>
<comment type="caution">
    <text evidence="2">The sequence shown here is derived from an EMBL/GenBank/DDBJ whole genome shotgun (WGS) entry which is preliminary data.</text>
</comment>
<feature type="compositionally biased region" description="Polar residues" evidence="1">
    <location>
        <begin position="119"/>
        <end position="128"/>
    </location>
</feature>